<dbReference type="InterPro" id="IPR025979">
    <property type="entry name" value="ChrR-like_cupin_dom"/>
</dbReference>
<organism evidence="2 3">
    <name type="scientific">Paraburkholderia tuberum</name>
    <dbReference type="NCBI Taxonomy" id="157910"/>
    <lineage>
        <taxon>Bacteria</taxon>
        <taxon>Pseudomonadati</taxon>
        <taxon>Pseudomonadota</taxon>
        <taxon>Betaproteobacteria</taxon>
        <taxon>Burkholderiales</taxon>
        <taxon>Burkholderiaceae</taxon>
        <taxon>Paraburkholderia</taxon>
    </lineage>
</organism>
<keyword evidence="3" id="KW-1185">Reference proteome</keyword>
<dbReference type="Pfam" id="PF12973">
    <property type="entry name" value="Cupin_7"/>
    <property type="match status" value="1"/>
</dbReference>
<dbReference type="EMBL" id="FNKX01000002">
    <property type="protein sequence ID" value="SDR45853.1"/>
    <property type="molecule type" value="Genomic_DNA"/>
</dbReference>
<dbReference type="RefSeq" id="WP_090810160.1">
    <property type="nucleotide sequence ID" value="NZ_FNKX01000002.1"/>
</dbReference>
<evidence type="ECO:0000313" key="3">
    <source>
        <dbReference type="Proteomes" id="UP000199365"/>
    </source>
</evidence>
<dbReference type="SUPFAM" id="SSF51182">
    <property type="entry name" value="RmlC-like cupins"/>
    <property type="match status" value="1"/>
</dbReference>
<dbReference type="Proteomes" id="UP000199365">
    <property type="component" value="Unassembled WGS sequence"/>
</dbReference>
<evidence type="ECO:0000313" key="2">
    <source>
        <dbReference type="EMBL" id="SDR45853.1"/>
    </source>
</evidence>
<feature type="domain" description="ChrR-like cupin" evidence="1">
    <location>
        <begin position="13"/>
        <end position="108"/>
    </location>
</feature>
<dbReference type="AlphaFoldDB" id="A0A1H1J7I2"/>
<reference evidence="3" key="1">
    <citation type="submission" date="2016-10" db="EMBL/GenBank/DDBJ databases">
        <authorList>
            <person name="Varghese N."/>
            <person name="Submissions S."/>
        </authorList>
    </citation>
    <scope>NUCLEOTIDE SEQUENCE [LARGE SCALE GENOMIC DNA]</scope>
    <source>
        <strain evidence="3">DUS833</strain>
    </source>
</reference>
<dbReference type="Gene3D" id="2.60.120.10">
    <property type="entry name" value="Jelly Rolls"/>
    <property type="match status" value="1"/>
</dbReference>
<evidence type="ECO:0000259" key="1">
    <source>
        <dbReference type="Pfam" id="PF12973"/>
    </source>
</evidence>
<dbReference type="CDD" id="cd20302">
    <property type="entry name" value="cupin_DAD"/>
    <property type="match status" value="1"/>
</dbReference>
<gene>
    <name evidence="2" type="ORF">SAMN05445850_4301</name>
</gene>
<dbReference type="InterPro" id="IPR011051">
    <property type="entry name" value="RmlC_Cupin_sf"/>
</dbReference>
<protein>
    <submittedName>
        <fullName evidence="2">ChrR Cupin-like domain-containing protein</fullName>
    </submittedName>
</protein>
<dbReference type="InterPro" id="IPR014710">
    <property type="entry name" value="RmlC-like_jellyroll"/>
</dbReference>
<dbReference type="STRING" id="157910.SAMN05445850_4301"/>
<accession>A0A1H1J7I2</accession>
<name>A0A1H1J7I2_9BURK</name>
<proteinExistence type="predicted"/>
<sequence>MLFETIDTGCLNDEDLPWMPYAPYSDDVQIKYFKIDPVRGETISLLKIPPGAKLATHHHTSTVIVYTVRGSWKYLEHDWVAREGSVVYETAATSHTPIAVSDSEVVTFNVVSGELLYLDGKGNLAATENWRTAMRRYLDHCHKDGIEPKDLSSFSQ</sequence>